<feature type="domain" description="Cytochrome c" evidence="11">
    <location>
        <begin position="185"/>
        <end position="294"/>
    </location>
</feature>
<dbReference type="PANTHER" id="PTHR35008:SF8">
    <property type="entry name" value="ALCOHOL DEHYDROGENASE CYTOCHROME C SUBUNIT"/>
    <property type="match status" value="1"/>
</dbReference>
<evidence type="ECO:0000256" key="8">
    <source>
        <dbReference type="ARBA" id="ARBA00023136"/>
    </source>
</evidence>
<keyword evidence="5 10" id="KW-0732">Signal</keyword>
<evidence type="ECO:0000256" key="3">
    <source>
        <dbReference type="ARBA" id="ARBA00022617"/>
    </source>
</evidence>
<dbReference type="Pfam" id="PF00034">
    <property type="entry name" value="Cytochrom_C"/>
    <property type="match status" value="3"/>
</dbReference>
<keyword evidence="2" id="KW-1003">Cell membrane</keyword>
<keyword evidence="8" id="KW-0472">Membrane</keyword>
<evidence type="ECO:0000256" key="9">
    <source>
        <dbReference type="PROSITE-ProRule" id="PRU00433"/>
    </source>
</evidence>
<keyword evidence="4 9" id="KW-0479">Metal-binding</keyword>
<dbReference type="InterPro" id="IPR051459">
    <property type="entry name" value="Cytochrome_c-type_DH"/>
</dbReference>
<evidence type="ECO:0000256" key="6">
    <source>
        <dbReference type="ARBA" id="ARBA00022737"/>
    </source>
</evidence>
<evidence type="ECO:0000256" key="5">
    <source>
        <dbReference type="ARBA" id="ARBA00022729"/>
    </source>
</evidence>
<keyword evidence="6" id="KW-0677">Repeat</keyword>
<evidence type="ECO:0000256" key="4">
    <source>
        <dbReference type="ARBA" id="ARBA00022723"/>
    </source>
</evidence>
<dbReference type="PIRSF" id="PIRSF000018">
    <property type="entry name" value="Mb_ADH_cyt_c"/>
    <property type="match status" value="1"/>
</dbReference>
<keyword evidence="7 9" id="KW-0408">Iron</keyword>
<feature type="chain" id="PRO_5045200205" evidence="10">
    <location>
        <begin position="36"/>
        <end position="435"/>
    </location>
</feature>
<evidence type="ECO:0000256" key="7">
    <source>
        <dbReference type="ARBA" id="ARBA00023004"/>
    </source>
</evidence>
<evidence type="ECO:0000313" key="12">
    <source>
        <dbReference type="EMBL" id="GLQ59821.1"/>
    </source>
</evidence>
<protein>
    <submittedName>
        <fullName evidence="12">Cytochrome c</fullName>
    </submittedName>
</protein>
<evidence type="ECO:0000256" key="2">
    <source>
        <dbReference type="ARBA" id="ARBA00022475"/>
    </source>
</evidence>
<dbReference type="InterPro" id="IPR014353">
    <property type="entry name" value="Membr-bd_ADH_cyt_c"/>
</dbReference>
<comment type="caution">
    <text evidence="12">The sequence shown here is derived from an EMBL/GenBank/DDBJ whole genome shotgun (WGS) entry which is preliminary data.</text>
</comment>
<feature type="domain" description="Cytochrome c" evidence="11">
    <location>
        <begin position="39"/>
        <end position="142"/>
    </location>
</feature>
<dbReference type="PANTHER" id="PTHR35008">
    <property type="entry name" value="BLL4482 PROTEIN-RELATED"/>
    <property type="match status" value="1"/>
</dbReference>
<keyword evidence="13" id="KW-1185">Reference proteome</keyword>
<evidence type="ECO:0000313" key="13">
    <source>
        <dbReference type="Proteomes" id="UP001156613"/>
    </source>
</evidence>
<comment type="subcellular location">
    <subcellularLocation>
        <location evidence="1">Cell membrane</location>
    </subcellularLocation>
</comment>
<dbReference type="Gene3D" id="1.10.760.10">
    <property type="entry name" value="Cytochrome c-like domain"/>
    <property type="match status" value="3"/>
</dbReference>
<reference evidence="13" key="1">
    <citation type="journal article" date="2019" name="Int. J. Syst. Evol. Microbiol.">
        <title>The Global Catalogue of Microorganisms (GCM) 10K type strain sequencing project: providing services to taxonomists for standard genome sequencing and annotation.</title>
        <authorList>
            <consortium name="The Broad Institute Genomics Platform"/>
            <consortium name="The Broad Institute Genome Sequencing Center for Infectious Disease"/>
            <person name="Wu L."/>
            <person name="Ma J."/>
        </authorList>
    </citation>
    <scope>NUCLEOTIDE SEQUENCE [LARGE SCALE GENOMIC DNA]</scope>
    <source>
        <strain evidence="13">NBRC 3271</strain>
    </source>
</reference>
<gene>
    <name evidence="12" type="ORF">GCM10010937_16240</name>
</gene>
<dbReference type="InterPro" id="IPR009056">
    <property type="entry name" value="Cyt_c-like_dom"/>
</dbReference>
<dbReference type="RefSeq" id="WP_082785219.1">
    <property type="nucleotide sequence ID" value="NZ_BEWO01000030.1"/>
</dbReference>
<evidence type="ECO:0000259" key="11">
    <source>
        <dbReference type="PROSITE" id="PS51007"/>
    </source>
</evidence>
<organism evidence="12 13">
    <name type="scientific">Gluconobacter japonicus</name>
    <dbReference type="NCBI Taxonomy" id="376620"/>
    <lineage>
        <taxon>Bacteria</taxon>
        <taxon>Pseudomonadati</taxon>
        <taxon>Pseudomonadota</taxon>
        <taxon>Alphaproteobacteria</taxon>
        <taxon>Acetobacterales</taxon>
        <taxon>Acetobacteraceae</taxon>
        <taxon>Gluconobacter</taxon>
    </lineage>
</organism>
<dbReference type="Proteomes" id="UP001156613">
    <property type="component" value="Unassembled WGS sequence"/>
</dbReference>
<evidence type="ECO:0000256" key="10">
    <source>
        <dbReference type="SAM" id="SignalP"/>
    </source>
</evidence>
<feature type="domain" description="Cytochrome c" evidence="11">
    <location>
        <begin position="322"/>
        <end position="414"/>
    </location>
</feature>
<feature type="signal peptide" evidence="10">
    <location>
        <begin position="1"/>
        <end position="35"/>
    </location>
</feature>
<accession>A0ABQ5WJX3</accession>
<proteinExistence type="predicted"/>
<keyword evidence="3 9" id="KW-0349">Heme</keyword>
<dbReference type="InterPro" id="IPR036909">
    <property type="entry name" value="Cyt_c-like_dom_sf"/>
</dbReference>
<name>A0ABQ5WJX3_GLUJA</name>
<sequence length="435" mass="46730">MMRKISNSCATTVAVCLVACSALTALVSLLPKAHAADGTLVEKGRYIATAADCLACHTAPGGKPFAGGYPIITPVGTIYSTNITPAPKTGIGDYTKAEFFNAVRLGIGHNGKRLYPAMPYTSYAAVTDDDMEALYAFFRSGVAPVEQENRSGNVRFPFSIRSGMMLWNWLYLDTRTFQPRPGETPQIARGRYLVDHLEHCGTCHTPRTLFMGPASGRSLSGSVVGAWYAPNITTDKIAGIAEWTDSDLRNYLKSGHALNKGQAAGPMAEVVTNSTQLLTSDDIDAIIAYLRDVPAIASSEKRSRTSYEGAGRPEEVARGQINPEDRGWKIFSGSCASCHQAQGQGVNAYPSLTHNSATGSSNARNLVATILTGVERQTGETAVFMPAFGSGALWVNRLSDQDIADVSNFILKTFGNPSVQIDARYVAKRRTELTP</sequence>
<dbReference type="PROSITE" id="PS51007">
    <property type="entry name" value="CYTC"/>
    <property type="match status" value="3"/>
</dbReference>
<evidence type="ECO:0000256" key="1">
    <source>
        <dbReference type="ARBA" id="ARBA00004236"/>
    </source>
</evidence>
<dbReference type="EMBL" id="BSNT01000057">
    <property type="protein sequence ID" value="GLQ59821.1"/>
    <property type="molecule type" value="Genomic_DNA"/>
</dbReference>
<dbReference type="SUPFAM" id="SSF46626">
    <property type="entry name" value="Cytochrome c"/>
    <property type="match status" value="3"/>
</dbReference>